<name>A0A1L9T2M9_9EURO</name>
<dbReference type="GeneID" id="63760090"/>
<dbReference type="OrthoDB" id="1862401at2759"/>
<accession>A0A1L9T2M9</accession>
<evidence type="ECO:0000313" key="1">
    <source>
        <dbReference type="EMBL" id="OJJ53714.1"/>
    </source>
</evidence>
<dbReference type="EMBL" id="KV878596">
    <property type="protein sequence ID" value="OJJ53714.1"/>
    <property type="molecule type" value="Genomic_DNA"/>
</dbReference>
<dbReference type="InterPro" id="IPR023213">
    <property type="entry name" value="CAT-like_dom_sf"/>
</dbReference>
<protein>
    <recommendedName>
        <fullName evidence="3">Condensation domain-containing protein</fullName>
    </recommendedName>
</protein>
<dbReference type="AlphaFoldDB" id="A0A1L9T2M9"/>
<keyword evidence="2" id="KW-1185">Reference proteome</keyword>
<reference evidence="2" key="1">
    <citation type="journal article" date="2017" name="Genome Biol.">
        <title>Comparative genomics reveals high biological diversity and specific adaptations in the industrially and medically important fungal genus Aspergillus.</title>
        <authorList>
            <person name="de Vries R.P."/>
            <person name="Riley R."/>
            <person name="Wiebenga A."/>
            <person name="Aguilar-Osorio G."/>
            <person name="Amillis S."/>
            <person name="Uchima C.A."/>
            <person name="Anderluh G."/>
            <person name="Asadollahi M."/>
            <person name="Askin M."/>
            <person name="Barry K."/>
            <person name="Battaglia E."/>
            <person name="Bayram O."/>
            <person name="Benocci T."/>
            <person name="Braus-Stromeyer S.A."/>
            <person name="Caldana C."/>
            <person name="Canovas D."/>
            <person name="Cerqueira G.C."/>
            <person name="Chen F."/>
            <person name="Chen W."/>
            <person name="Choi C."/>
            <person name="Clum A."/>
            <person name="Dos Santos R.A."/>
            <person name="Damasio A.R."/>
            <person name="Diallinas G."/>
            <person name="Emri T."/>
            <person name="Fekete E."/>
            <person name="Flipphi M."/>
            <person name="Freyberg S."/>
            <person name="Gallo A."/>
            <person name="Gournas C."/>
            <person name="Habgood R."/>
            <person name="Hainaut M."/>
            <person name="Harispe M.L."/>
            <person name="Henrissat B."/>
            <person name="Hilden K.S."/>
            <person name="Hope R."/>
            <person name="Hossain A."/>
            <person name="Karabika E."/>
            <person name="Karaffa L."/>
            <person name="Karanyi Z."/>
            <person name="Krasevec N."/>
            <person name="Kuo A."/>
            <person name="Kusch H."/>
            <person name="LaButti K."/>
            <person name="Lagendijk E.L."/>
            <person name="Lapidus A."/>
            <person name="Levasseur A."/>
            <person name="Lindquist E."/>
            <person name="Lipzen A."/>
            <person name="Logrieco A.F."/>
            <person name="MacCabe A."/>
            <person name="Maekelae M.R."/>
            <person name="Malavazi I."/>
            <person name="Melin P."/>
            <person name="Meyer V."/>
            <person name="Mielnichuk N."/>
            <person name="Miskei M."/>
            <person name="Molnar A.P."/>
            <person name="Mule G."/>
            <person name="Ngan C.Y."/>
            <person name="Orejas M."/>
            <person name="Orosz E."/>
            <person name="Ouedraogo J.P."/>
            <person name="Overkamp K.M."/>
            <person name="Park H.-S."/>
            <person name="Perrone G."/>
            <person name="Piumi F."/>
            <person name="Punt P.J."/>
            <person name="Ram A.F."/>
            <person name="Ramon A."/>
            <person name="Rauscher S."/>
            <person name="Record E."/>
            <person name="Riano-Pachon D.M."/>
            <person name="Robert V."/>
            <person name="Roehrig J."/>
            <person name="Ruller R."/>
            <person name="Salamov A."/>
            <person name="Salih N.S."/>
            <person name="Samson R.A."/>
            <person name="Sandor E."/>
            <person name="Sanguinetti M."/>
            <person name="Schuetze T."/>
            <person name="Sepcic K."/>
            <person name="Shelest E."/>
            <person name="Sherlock G."/>
            <person name="Sophianopoulou V."/>
            <person name="Squina F.M."/>
            <person name="Sun H."/>
            <person name="Susca A."/>
            <person name="Todd R.B."/>
            <person name="Tsang A."/>
            <person name="Unkles S.E."/>
            <person name="van de Wiele N."/>
            <person name="van Rossen-Uffink D."/>
            <person name="Oliveira J.V."/>
            <person name="Vesth T.C."/>
            <person name="Visser J."/>
            <person name="Yu J.-H."/>
            <person name="Zhou M."/>
            <person name="Andersen M.R."/>
            <person name="Archer D.B."/>
            <person name="Baker S.E."/>
            <person name="Benoit I."/>
            <person name="Brakhage A.A."/>
            <person name="Braus G.H."/>
            <person name="Fischer R."/>
            <person name="Frisvad J.C."/>
            <person name="Goldman G.H."/>
            <person name="Houbraken J."/>
            <person name="Oakley B."/>
            <person name="Pocsi I."/>
            <person name="Scazzocchio C."/>
            <person name="Seiboth B."/>
            <person name="vanKuyk P.A."/>
            <person name="Wortman J."/>
            <person name="Dyer P.S."/>
            <person name="Grigoriev I.V."/>
        </authorList>
    </citation>
    <scope>NUCLEOTIDE SEQUENCE [LARGE SCALE GENOMIC DNA]</scope>
    <source>
        <strain evidence="2">CBS 593.65</strain>
    </source>
</reference>
<dbReference type="Proteomes" id="UP000184356">
    <property type="component" value="Unassembled WGS sequence"/>
</dbReference>
<dbReference type="PANTHER" id="PTHR42034:SF2">
    <property type="entry name" value="ACYL-COA-DEPENDENT ACYLTRANSFERASE MAC1"/>
    <property type="match status" value="1"/>
</dbReference>
<evidence type="ECO:0000313" key="2">
    <source>
        <dbReference type="Proteomes" id="UP000184356"/>
    </source>
</evidence>
<evidence type="ECO:0008006" key="3">
    <source>
        <dbReference type="Google" id="ProtNLM"/>
    </source>
</evidence>
<dbReference type="Gene3D" id="3.30.559.30">
    <property type="entry name" value="Nonribosomal peptide synthetase, condensation domain"/>
    <property type="match status" value="1"/>
</dbReference>
<gene>
    <name evidence="1" type="ORF">ASPSYDRAFT_211471</name>
</gene>
<sequence length="492" mass="54559">MALGASNEQPYTQWRQTDGRWTRECTGGETGVSYNQNVRDGHTELTFNVPFSTSTSTPELIQRVRNAWLVCHATHPEVAIKVSTGTEIPQTMSFQALRSEEDAEAWLQESLRVVTDQHAVDVARMTYNRRLPTKGKCNMLYLVTAGAADPEHPDQHCLVWNTSHTLTDIFSVIYFYNYLLATVTQVPGDRNLAVSELDYSDLATRLPVTPITPYEETYKPTIEDKEQAIAGALAQAKLYSSKMSSSIAMYPEDDASSRSHGTYCIRLQYTLSESQALLAFLRDQKLSITFAAAAATVLAIKQTYGKGHETGALLGITRNARRWVKTELALGEEDGHRAPCASDVVFLWIQFKEEYFACDIKDTILQLGRAIRAEMGPHLTSPHYIASLCFTAGRFVSALAAEGEPVPAPQAPGFSPQGALPLRREFSSETASIQAHDFEHSGRQINPSAWVGMFSLWERVTVSMGFDTKYYEPSTMEGFMALVKGNLGTLIP</sequence>
<dbReference type="PANTHER" id="PTHR42034">
    <property type="entry name" value="CHROMOSOME 7, WHOLE GENOME SHOTGUN SEQUENCE-RELATED"/>
    <property type="match status" value="1"/>
</dbReference>
<dbReference type="Gene3D" id="3.30.559.10">
    <property type="entry name" value="Chloramphenicol acetyltransferase-like domain"/>
    <property type="match status" value="1"/>
</dbReference>
<dbReference type="RefSeq" id="XP_040697520.1">
    <property type="nucleotide sequence ID" value="XM_040844017.1"/>
</dbReference>
<proteinExistence type="predicted"/>
<organism evidence="1 2">
    <name type="scientific">Aspergillus sydowii CBS 593.65</name>
    <dbReference type="NCBI Taxonomy" id="1036612"/>
    <lineage>
        <taxon>Eukaryota</taxon>
        <taxon>Fungi</taxon>
        <taxon>Dikarya</taxon>
        <taxon>Ascomycota</taxon>
        <taxon>Pezizomycotina</taxon>
        <taxon>Eurotiomycetes</taxon>
        <taxon>Eurotiomycetidae</taxon>
        <taxon>Eurotiales</taxon>
        <taxon>Aspergillaceae</taxon>
        <taxon>Aspergillus</taxon>
        <taxon>Aspergillus subgen. Nidulantes</taxon>
    </lineage>
</organism>
<dbReference type="VEuPathDB" id="FungiDB:ASPSYDRAFT_211471"/>